<sequence>MPANGGGKPQIPGQMKHPNLCCDSTSNSRNAPSQDPAATPQTPELRLGIALYWTRTREIIRRVQKATKKRKKKKKKTKKKKKE</sequence>
<dbReference type="EMBL" id="JAVRRA010001585">
    <property type="protein sequence ID" value="KAK5279749.1"/>
    <property type="molecule type" value="Genomic_DNA"/>
</dbReference>
<feature type="non-terminal residue" evidence="2">
    <location>
        <position position="83"/>
    </location>
</feature>
<evidence type="ECO:0000313" key="2">
    <source>
        <dbReference type="EMBL" id="KAK5279749.1"/>
    </source>
</evidence>
<evidence type="ECO:0000256" key="1">
    <source>
        <dbReference type="SAM" id="MobiDB-lite"/>
    </source>
</evidence>
<comment type="caution">
    <text evidence="2">The sequence shown here is derived from an EMBL/GenBank/DDBJ whole genome shotgun (WGS) entry which is preliminary data.</text>
</comment>
<proteinExistence type="predicted"/>
<evidence type="ECO:0000313" key="3">
    <source>
        <dbReference type="Proteomes" id="UP001357485"/>
    </source>
</evidence>
<reference evidence="2 3" key="1">
    <citation type="submission" date="2023-08" db="EMBL/GenBank/DDBJ databases">
        <title>Black Yeasts Isolated from many extreme environments.</title>
        <authorList>
            <person name="Coleine C."/>
            <person name="Stajich J.E."/>
            <person name="Selbmann L."/>
        </authorList>
    </citation>
    <scope>NUCLEOTIDE SEQUENCE [LARGE SCALE GENOMIC DNA]</scope>
    <source>
        <strain evidence="2 3">CCFEE 536</strain>
    </source>
</reference>
<feature type="compositionally biased region" description="Polar residues" evidence="1">
    <location>
        <begin position="22"/>
        <end position="33"/>
    </location>
</feature>
<organism evidence="2 3">
    <name type="scientific">Cryomyces antarcticus</name>
    <dbReference type="NCBI Taxonomy" id="329879"/>
    <lineage>
        <taxon>Eukaryota</taxon>
        <taxon>Fungi</taxon>
        <taxon>Dikarya</taxon>
        <taxon>Ascomycota</taxon>
        <taxon>Pezizomycotina</taxon>
        <taxon>Dothideomycetes</taxon>
        <taxon>Dothideomycetes incertae sedis</taxon>
        <taxon>Cryomyces</taxon>
    </lineage>
</organism>
<feature type="region of interest" description="Disordered" evidence="1">
    <location>
        <begin position="1"/>
        <end position="44"/>
    </location>
</feature>
<gene>
    <name evidence="2" type="ORF">LTR16_007427</name>
</gene>
<keyword evidence="3" id="KW-1185">Reference proteome</keyword>
<accession>A0ABR0M489</accession>
<protein>
    <submittedName>
        <fullName evidence="2">Uncharacterized protein</fullName>
    </submittedName>
</protein>
<feature type="region of interest" description="Disordered" evidence="1">
    <location>
        <begin position="62"/>
        <end position="83"/>
    </location>
</feature>
<name>A0ABR0M489_9PEZI</name>
<dbReference type="Proteomes" id="UP001357485">
    <property type="component" value="Unassembled WGS sequence"/>
</dbReference>